<feature type="compositionally biased region" description="Basic and acidic residues" evidence="2">
    <location>
        <begin position="556"/>
        <end position="581"/>
    </location>
</feature>
<dbReference type="AlphaFoldDB" id="A0A0M9G627"/>
<keyword evidence="1" id="KW-0175">Coiled coil</keyword>
<sequence length="624" mass="68233">MAQPIGKVPKPPQRRNEQPESDSVRTVSIRAPPGVIAKKPQNSEDRKRKAGAKAKADKKKDEEKKPGFADWTDKVTAKGAEIASNAMAGAATLNAAVVAGGEKMLERLVDDSSDDEDDVESSDEETEDAWNSTADSAISNTPSATAVAIRNQPAVNFLNVEEEERIKAELKDAKNLRKKLRKMKKLMKKSVKGVRSFSEANENALAALHAATDDKCTDPTITELAAAAETRMQEVKQSNALSNYTTNITDQILEQIKPINDHAKMISVTGKERRAARDRRIRLVLEDVDVADEEAYSKSVDLARDFEEKDRTYKDEFVNFREHSSSQLGQMLRCYLLETATYLEAVAKAMREAAGGTTNNYYLNNDCCAKFKDFKVDSKYLSPIPPLYSLLNPERDNDDRLTAKPHSQSAMLPHPPGENHAPAVAGIPMTETGDKAAAATEQQQSTYGSSSYSRAKDNTRVRRGIDDFLLTGQLPTSDTNRTSPQLLPGRSPNLEGAQEKINGPLTSSENPRARPTSAFGTSSTNKSLMNYIYSLADEYGIEPDFPVERADELANNEEAKRAIKDNSGEDKVEDKDEEHASRPPSVVSRAKSATPDGSVILPSLHGSGRVSAPTAVSVAAMDEM</sequence>
<evidence type="ECO:0000256" key="1">
    <source>
        <dbReference type="SAM" id="Coils"/>
    </source>
</evidence>
<protein>
    <recommendedName>
        <fullName evidence="5">BAR domain-containing protein</fullName>
    </recommendedName>
</protein>
<evidence type="ECO:0008006" key="5">
    <source>
        <dbReference type="Google" id="ProtNLM"/>
    </source>
</evidence>
<proteinExistence type="predicted"/>
<feature type="region of interest" description="Disordered" evidence="2">
    <location>
        <begin position="556"/>
        <end position="612"/>
    </location>
</feature>
<feature type="coiled-coil region" evidence="1">
    <location>
        <begin position="159"/>
        <end position="190"/>
    </location>
</feature>
<reference evidence="3 4" key="1">
    <citation type="submission" date="2015-07" db="EMBL/GenBank/DDBJ databases">
        <title>High-quality genome of monoxenous trypanosomatid Leptomonas pyrrhocoris.</title>
        <authorList>
            <person name="Flegontov P."/>
            <person name="Butenko A."/>
            <person name="Firsov S."/>
            <person name="Vlcek C."/>
            <person name="Logacheva M.D."/>
            <person name="Field M."/>
            <person name="Filatov D."/>
            <person name="Flegontova O."/>
            <person name="Gerasimov E."/>
            <person name="Jackson A.P."/>
            <person name="Kelly S."/>
            <person name="Opperdoes F."/>
            <person name="O'Reilly A."/>
            <person name="Votypka J."/>
            <person name="Yurchenko V."/>
            <person name="Lukes J."/>
        </authorList>
    </citation>
    <scope>NUCLEOTIDE SEQUENCE [LARGE SCALE GENOMIC DNA]</scope>
    <source>
        <strain evidence="3">H10</strain>
    </source>
</reference>
<comment type="caution">
    <text evidence="3">The sequence shown here is derived from an EMBL/GenBank/DDBJ whole genome shotgun (WGS) entry which is preliminary data.</text>
</comment>
<feature type="compositionally biased region" description="Polar residues" evidence="2">
    <location>
        <begin position="473"/>
        <end position="485"/>
    </location>
</feature>
<dbReference type="Proteomes" id="UP000037923">
    <property type="component" value="Unassembled WGS sequence"/>
</dbReference>
<feature type="region of interest" description="Disordered" evidence="2">
    <location>
        <begin position="387"/>
        <end position="523"/>
    </location>
</feature>
<evidence type="ECO:0000313" key="4">
    <source>
        <dbReference type="Proteomes" id="UP000037923"/>
    </source>
</evidence>
<dbReference type="VEuPathDB" id="TriTrypDB:LpyrH10_04_2510"/>
<dbReference type="OrthoDB" id="280481at2759"/>
<dbReference type="EMBL" id="LGTL01000004">
    <property type="protein sequence ID" value="KPA82956.1"/>
    <property type="molecule type" value="Genomic_DNA"/>
</dbReference>
<evidence type="ECO:0000313" key="3">
    <source>
        <dbReference type="EMBL" id="KPA82956.1"/>
    </source>
</evidence>
<feature type="region of interest" description="Disordered" evidence="2">
    <location>
        <begin position="1"/>
        <end position="70"/>
    </location>
</feature>
<dbReference type="InterPro" id="IPR027267">
    <property type="entry name" value="AH/BAR_dom_sf"/>
</dbReference>
<feature type="compositionally biased region" description="Low complexity" evidence="2">
    <location>
        <begin position="442"/>
        <end position="453"/>
    </location>
</feature>
<feature type="compositionally biased region" description="Polar residues" evidence="2">
    <location>
        <begin position="129"/>
        <end position="138"/>
    </location>
</feature>
<accession>A0A0M9G627</accession>
<evidence type="ECO:0000256" key="2">
    <source>
        <dbReference type="SAM" id="MobiDB-lite"/>
    </source>
</evidence>
<dbReference type="SUPFAM" id="SSF103657">
    <property type="entry name" value="BAR/IMD domain-like"/>
    <property type="match status" value="1"/>
</dbReference>
<organism evidence="3 4">
    <name type="scientific">Leptomonas pyrrhocoris</name>
    <name type="common">Firebug parasite</name>
    <dbReference type="NCBI Taxonomy" id="157538"/>
    <lineage>
        <taxon>Eukaryota</taxon>
        <taxon>Discoba</taxon>
        <taxon>Euglenozoa</taxon>
        <taxon>Kinetoplastea</taxon>
        <taxon>Metakinetoplastina</taxon>
        <taxon>Trypanosomatida</taxon>
        <taxon>Trypanosomatidae</taxon>
        <taxon>Leishmaniinae</taxon>
        <taxon>Leptomonas</taxon>
    </lineage>
</organism>
<keyword evidence="4" id="KW-1185">Reference proteome</keyword>
<feature type="region of interest" description="Disordered" evidence="2">
    <location>
        <begin position="107"/>
        <end position="138"/>
    </location>
</feature>
<feature type="compositionally biased region" description="Basic and acidic residues" evidence="2">
    <location>
        <begin position="54"/>
        <end position="70"/>
    </location>
</feature>
<feature type="compositionally biased region" description="Acidic residues" evidence="2">
    <location>
        <begin position="111"/>
        <end position="128"/>
    </location>
</feature>
<name>A0A0M9G627_LEPPY</name>
<gene>
    <name evidence="3" type="ORF">ABB37_02701</name>
</gene>
<dbReference type="RefSeq" id="XP_015661395.1">
    <property type="nucleotide sequence ID" value="XM_015799793.1"/>
</dbReference>
<dbReference type="GeneID" id="26902992"/>
<feature type="compositionally biased region" description="Basic and acidic residues" evidence="2">
    <location>
        <begin position="454"/>
        <end position="466"/>
    </location>
</feature>
<feature type="compositionally biased region" description="Basic and acidic residues" evidence="2">
    <location>
        <begin position="393"/>
        <end position="402"/>
    </location>
</feature>
<dbReference type="OMA" id="DCCAKFK"/>